<reference evidence="2" key="1">
    <citation type="submission" date="2016-10" db="EMBL/GenBank/DDBJ databases">
        <authorList>
            <person name="Varghese N."/>
            <person name="Submissions S."/>
        </authorList>
    </citation>
    <scope>NUCLEOTIDE SEQUENCE [LARGE SCALE GENOMIC DNA]</scope>
    <source>
        <strain evidence="2">JCM 10271</strain>
    </source>
</reference>
<dbReference type="Pfam" id="PF06299">
    <property type="entry name" value="DUF1045"/>
    <property type="match status" value="1"/>
</dbReference>
<dbReference type="Proteomes" id="UP000243106">
    <property type="component" value="Unassembled WGS sequence"/>
</dbReference>
<dbReference type="SUPFAM" id="SSF55144">
    <property type="entry name" value="LigT-like"/>
    <property type="match status" value="1"/>
</dbReference>
<dbReference type="InterPro" id="IPR009097">
    <property type="entry name" value="Cyclic_Pdiesterase"/>
</dbReference>
<evidence type="ECO:0008006" key="3">
    <source>
        <dbReference type="Google" id="ProtNLM"/>
    </source>
</evidence>
<gene>
    <name evidence="1" type="ORF">SAMN05421853_10574</name>
</gene>
<proteinExistence type="predicted"/>
<organism evidence="1 2">
    <name type="scientific">Roseivivax halotolerans</name>
    <dbReference type="NCBI Taxonomy" id="93684"/>
    <lineage>
        <taxon>Bacteria</taxon>
        <taxon>Pseudomonadati</taxon>
        <taxon>Pseudomonadota</taxon>
        <taxon>Alphaproteobacteria</taxon>
        <taxon>Rhodobacterales</taxon>
        <taxon>Roseobacteraceae</taxon>
        <taxon>Roseivivax</taxon>
    </lineage>
</organism>
<evidence type="ECO:0000313" key="1">
    <source>
        <dbReference type="EMBL" id="SFQ40757.1"/>
    </source>
</evidence>
<dbReference type="EMBL" id="FOXV01000005">
    <property type="protein sequence ID" value="SFQ40757.1"/>
    <property type="molecule type" value="Genomic_DNA"/>
</dbReference>
<protein>
    <recommendedName>
        <fullName evidence="3">Phosphonate metabolism protein</fullName>
    </recommendedName>
</protein>
<dbReference type="InterPro" id="IPR009389">
    <property type="entry name" value="DUF1045"/>
</dbReference>
<keyword evidence="2" id="KW-1185">Reference proteome</keyword>
<sequence>MSWTRYAVYWAPEGHLGELGASWLGWDIHNSRRIATPEIEAPKARRYGFHATLKPPFTLAEGRSEAALSQALADIAAGAEPQLLGRLELRQMGKIWVMAPSDTSGISEIAGRLVRELDAFRAPPDEVELARRRGRGLTAVQEENLKTWGYPYVLSEFHPHLTLSDARVPEDVEAQARSFFAPVLDRPMVMQDVTLMGEDALGRFHAIESFTLSRARMSKAC</sequence>
<dbReference type="Gene3D" id="3.90.1140.10">
    <property type="entry name" value="Cyclic phosphodiesterase"/>
    <property type="match status" value="1"/>
</dbReference>
<dbReference type="AlphaFoldDB" id="A0A1I5YA21"/>
<name>A0A1I5YA21_9RHOB</name>
<dbReference type="RefSeq" id="WP_093010693.1">
    <property type="nucleotide sequence ID" value="NZ_FOXV01000005.1"/>
</dbReference>
<dbReference type="STRING" id="93684.SAMN05421853_10574"/>
<evidence type="ECO:0000313" key="2">
    <source>
        <dbReference type="Proteomes" id="UP000243106"/>
    </source>
</evidence>
<accession>A0A1I5YA21</accession>